<evidence type="ECO:0000256" key="1">
    <source>
        <dbReference type="SAM" id="MobiDB-lite"/>
    </source>
</evidence>
<accession>A0ABR9JSQ2</accession>
<feature type="compositionally biased region" description="Low complexity" evidence="1">
    <location>
        <begin position="49"/>
        <end position="85"/>
    </location>
</feature>
<feature type="domain" description="Excalibur calcium-binding" evidence="3">
    <location>
        <begin position="124"/>
        <end position="161"/>
    </location>
</feature>
<evidence type="ECO:0000313" key="5">
    <source>
        <dbReference type="Proteomes" id="UP000627838"/>
    </source>
</evidence>
<dbReference type="RefSeq" id="WP_192760108.1">
    <property type="nucleotide sequence ID" value="NZ_JADBDZ010000001.1"/>
</dbReference>
<keyword evidence="2" id="KW-0472">Membrane</keyword>
<evidence type="ECO:0000313" key="4">
    <source>
        <dbReference type="EMBL" id="MBE1533582.1"/>
    </source>
</evidence>
<keyword evidence="2" id="KW-1133">Transmembrane helix</keyword>
<comment type="caution">
    <text evidence="4">The sequence shown here is derived from an EMBL/GenBank/DDBJ whole genome shotgun (WGS) entry which is preliminary data.</text>
</comment>
<proteinExistence type="predicted"/>
<feature type="region of interest" description="Disordered" evidence="1">
    <location>
        <begin position="49"/>
        <end position="143"/>
    </location>
</feature>
<protein>
    <submittedName>
        <fullName evidence="4">Outer membrane biosynthesis protein TonB</fullName>
    </submittedName>
</protein>
<dbReference type="Pfam" id="PF05901">
    <property type="entry name" value="Excalibur"/>
    <property type="match status" value="1"/>
</dbReference>
<reference evidence="4 5" key="1">
    <citation type="submission" date="2020-10" db="EMBL/GenBank/DDBJ databases">
        <title>Sequencing the genomes of 1000 actinobacteria strains.</title>
        <authorList>
            <person name="Klenk H.-P."/>
        </authorList>
    </citation>
    <scope>NUCLEOTIDE SEQUENCE [LARGE SCALE GENOMIC DNA]</scope>
    <source>
        <strain evidence="4 5">DSM 46744</strain>
    </source>
</reference>
<dbReference type="SMART" id="SM00894">
    <property type="entry name" value="Excalibur"/>
    <property type="match status" value="1"/>
</dbReference>
<keyword evidence="5" id="KW-1185">Reference proteome</keyword>
<dbReference type="Proteomes" id="UP000627838">
    <property type="component" value="Unassembled WGS sequence"/>
</dbReference>
<name>A0ABR9JSQ2_9ACTN</name>
<evidence type="ECO:0000256" key="2">
    <source>
        <dbReference type="SAM" id="Phobius"/>
    </source>
</evidence>
<dbReference type="InterPro" id="IPR008613">
    <property type="entry name" value="Excalibur_Ca-bd_domain"/>
</dbReference>
<dbReference type="EMBL" id="JADBDZ010000001">
    <property type="protein sequence ID" value="MBE1533582.1"/>
    <property type="molecule type" value="Genomic_DNA"/>
</dbReference>
<sequence length="162" mass="17162">MYPPPPGPHLRPQRARTTVPLFAAILIAVGSMLFGCVTGLAIGVTPTAEETGAAAASSSPSPSEEPSSTPETTPTATPTARAATPTPTPSDVPDPDPTTTKPKPRKTTREPEPEPEPEPRTDPRFSSCTKAKASGYGPYTRGVHREYFWYQDRDGDGVVCES</sequence>
<gene>
    <name evidence="4" type="ORF">H4W34_003415</name>
</gene>
<feature type="compositionally biased region" description="Basic and acidic residues" evidence="1">
    <location>
        <begin position="107"/>
        <end position="123"/>
    </location>
</feature>
<organism evidence="4 5">
    <name type="scientific">Actinomadura algeriensis</name>
    <dbReference type="NCBI Taxonomy" id="1679523"/>
    <lineage>
        <taxon>Bacteria</taxon>
        <taxon>Bacillati</taxon>
        <taxon>Actinomycetota</taxon>
        <taxon>Actinomycetes</taxon>
        <taxon>Streptosporangiales</taxon>
        <taxon>Thermomonosporaceae</taxon>
        <taxon>Actinomadura</taxon>
    </lineage>
</organism>
<keyword evidence="2" id="KW-0812">Transmembrane</keyword>
<feature type="compositionally biased region" description="Pro residues" evidence="1">
    <location>
        <begin position="86"/>
        <end position="96"/>
    </location>
</feature>
<feature type="transmembrane region" description="Helical" evidence="2">
    <location>
        <begin position="21"/>
        <end position="44"/>
    </location>
</feature>
<evidence type="ECO:0000259" key="3">
    <source>
        <dbReference type="SMART" id="SM00894"/>
    </source>
</evidence>